<feature type="region of interest" description="Disordered" evidence="1">
    <location>
        <begin position="153"/>
        <end position="175"/>
    </location>
</feature>
<evidence type="ECO:0000313" key="4">
    <source>
        <dbReference type="Proteomes" id="UP001476282"/>
    </source>
</evidence>
<sequence length="565" mass="62538">MKWGLALGWLPLLAAQAAFVAPQEGEAPFRRDRLPIDGATLRDLSKECVQQAESAGNAPADQRRAAQWLAMALALDPANRSARDLLARLSSQDEVEPATLHPMARTAQLAVNWLAQPEAGEDAARFTRCLEDLSGANETENGAWQGWVAPLEEFIGPEEPPPGQPEEAGEKNAPEAISFSVRSDSIRVPYRENETASGSARVIPTEFTLTAYREKGDEPGADWRIEPPDHFSDKSRSLQLQVKKRISGRPKPAKLTRLKFDLPRWSKKTVAEPAQFNAAAELLVEGVYRGVELDPEVLFLATVGSDGKLGLPPLFWETLRTLEPDEGRRLILPSGAEDLLPSMITLDRSEFFLEHQVLLADTLDQALQWASLEPLPEVAEAGQLFDEVRKAKGTRSLGSFLAMPGPRQRLARIAEILPEHASARMLVLRGTSQWPRRLPREMYAREIRSALLPLGPVLLQAAGAESVDPSMLLEADSQCRQRLAPVENLSERVDARDELHNLAFNVSKSLGNLAGQIRRLDRDYQTSTHRIQLLVTPVYRDFREAVMRLTDAVGDASTFPAPRKP</sequence>
<gene>
    <name evidence="3" type="ORF">Hsar01_01842</name>
</gene>
<dbReference type="Proteomes" id="UP001476282">
    <property type="component" value="Unassembled WGS sequence"/>
</dbReference>
<dbReference type="EMBL" id="BAABRI010000009">
    <property type="protein sequence ID" value="GAA5482619.1"/>
    <property type="molecule type" value="Genomic_DNA"/>
</dbReference>
<reference evidence="3 4" key="1">
    <citation type="submission" date="2024-02" db="EMBL/GenBank/DDBJ databases">
        <title>Haloferula sargassicola NBRC 104335.</title>
        <authorList>
            <person name="Ichikawa N."/>
            <person name="Katano-Makiyama Y."/>
            <person name="Hidaka K."/>
        </authorList>
    </citation>
    <scope>NUCLEOTIDE SEQUENCE [LARGE SCALE GENOMIC DNA]</scope>
    <source>
        <strain evidence="3 4">NBRC 104335</strain>
    </source>
</reference>
<feature type="compositionally biased region" description="Basic and acidic residues" evidence="1">
    <location>
        <begin position="218"/>
        <end position="236"/>
    </location>
</feature>
<evidence type="ECO:0000256" key="2">
    <source>
        <dbReference type="SAM" id="SignalP"/>
    </source>
</evidence>
<evidence type="ECO:0000256" key="1">
    <source>
        <dbReference type="SAM" id="MobiDB-lite"/>
    </source>
</evidence>
<proteinExistence type="predicted"/>
<keyword evidence="2" id="KW-0732">Signal</keyword>
<comment type="caution">
    <text evidence="3">The sequence shown here is derived from an EMBL/GenBank/DDBJ whole genome shotgun (WGS) entry which is preliminary data.</text>
</comment>
<feature type="region of interest" description="Disordered" evidence="1">
    <location>
        <begin position="218"/>
        <end position="237"/>
    </location>
</feature>
<feature type="signal peptide" evidence="2">
    <location>
        <begin position="1"/>
        <end position="20"/>
    </location>
</feature>
<name>A0ABP9UMS5_9BACT</name>
<organism evidence="3 4">
    <name type="scientific">Haloferula sargassicola</name>
    <dbReference type="NCBI Taxonomy" id="490096"/>
    <lineage>
        <taxon>Bacteria</taxon>
        <taxon>Pseudomonadati</taxon>
        <taxon>Verrucomicrobiota</taxon>
        <taxon>Verrucomicrobiia</taxon>
        <taxon>Verrucomicrobiales</taxon>
        <taxon>Verrucomicrobiaceae</taxon>
        <taxon>Haloferula</taxon>
    </lineage>
</organism>
<protein>
    <submittedName>
        <fullName evidence="3">Uncharacterized protein</fullName>
    </submittedName>
</protein>
<accession>A0ABP9UMS5</accession>
<keyword evidence="4" id="KW-1185">Reference proteome</keyword>
<evidence type="ECO:0000313" key="3">
    <source>
        <dbReference type="EMBL" id="GAA5482619.1"/>
    </source>
</evidence>
<feature type="chain" id="PRO_5047084768" evidence="2">
    <location>
        <begin position="21"/>
        <end position="565"/>
    </location>
</feature>